<dbReference type="AlphaFoldDB" id="A0A7C9TME0"/>
<evidence type="ECO:0000313" key="8">
    <source>
        <dbReference type="EMBL" id="NDY92267.1"/>
    </source>
</evidence>
<feature type="binding site" evidence="4">
    <location>
        <begin position="97"/>
        <end position="100"/>
    </location>
    <ligand>
        <name>GTP</name>
        <dbReference type="ChEBI" id="CHEBI:37565"/>
    </ligand>
</feature>
<feature type="binding site" evidence="4">
    <location>
        <begin position="48"/>
        <end position="55"/>
    </location>
    <ligand>
        <name>ATP</name>
        <dbReference type="ChEBI" id="CHEBI:30616"/>
    </ligand>
</feature>
<feature type="domain" description="RapZ-like N-terminal" evidence="6">
    <location>
        <begin position="43"/>
        <end position="199"/>
    </location>
</feature>
<name>A0A7C9TME0_9BURK</name>
<dbReference type="SUPFAM" id="SSF52540">
    <property type="entry name" value="P-loop containing nucleoside triphosphate hydrolases"/>
    <property type="match status" value="1"/>
</dbReference>
<dbReference type="InterPro" id="IPR053930">
    <property type="entry name" value="RapZ-like_N"/>
</dbReference>
<keyword evidence="3 4" id="KW-0342">GTP-binding</keyword>
<proteinExistence type="inferred from homology"/>
<dbReference type="Pfam" id="PF03668">
    <property type="entry name" value="RapZ-like_N"/>
    <property type="match status" value="1"/>
</dbReference>
<evidence type="ECO:0000256" key="2">
    <source>
        <dbReference type="ARBA" id="ARBA00022840"/>
    </source>
</evidence>
<keyword evidence="9" id="KW-1185">Reference proteome</keyword>
<evidence type="ECO:0000313" key="9">
    <source>
        <dbReference type="Proteomes" id="UP000484255"/>
    </source>
</evidence>
<comment type="caution">
    <text evidence="8">The sequence shown here is derived from an EMBL/GenBank/DDBJ whole genome shotgun (WGS) entry which is preliminary data.</text>
</comment>
<evidence type="ECO:0000256" key="5">
    <source>
        <dbReference type="SAM" id="MobiDB-lite"/>
    </source>
</evidence>
<dbReference type="HAMAP" id="MF_00636">
    <property type="entry name" value="RapZ_like"/>
    <property type="match status" value="1"/>
</dbReference>
<dbReference type="InterPro" id="IPR005337">
    <property type="entry name" value="RapZ-like"/>
</dbReference>
<organism evidence="8 9">
    <name type="scientific">Ideonella livida</name>
    <dbReference type="NCBI Taxonomy" id="2707176"/>
    <lineage>
        <taxon>Bacteria</taxon>
        <taxon>Pseudomonadati</taxon>
        <taxon>Pseudomonadota</taxon>
        <taxon>Betaproteobacteria</taxon>
        <taxon>Burkholderiales</taxon>
        <taxon>Sphaerotilaceae</taxon>
        <taxon>Ideonella</taxon>
    </lineage>
</organism>
<reference evidence="8 9" key="1">
    <citation type="submission" date="2020-02" db="EMBL/GenBank/DDBJ databases">
        <title>Ideonella bacterium strain TBM-1.</title>
        <authorList>
            <person name="Chen W.-M."/>
        </authorList>
    </citation>
    <scope>NUCLEOTIDE SEQUENCE [LARGE SCALE GENOMIC DNA]</scope>
    <source>
        <strain evidence="8 9">TBM-1</strain>
    </source>
</reference>
<dbReference type="InterPro" id="IPR053931">
    <property type="entry name" value="RapZ_C"/>
</dbReference>
<dbReference type="GO" id="GO:0005524">
    <property type="term" value="F:ATP binding"/>
    <property type="evidence" value="ECO:0007669"/>
    <property type="project" value="UniProtKB-UniRule"/>
</dbReference>
<gene>
    <name evidence="8" type="primary">rapZ</name>
    <name evidence="8" type="ORF">G3A44_13845</name>
</gene>
<accession>A0A7C9TME0</accession>
<dbReference type="RefSeq" id="WP_163458118.1">
    <property type="nucleotide sequence ID" value="NZ_JAAGOH010000016.1"/>
</dbReference>
<sequence>MAEADLPPRPNAHDLTSGPASPPVPEATFGTEPDGTERRQRAVVLVTGISGSGKSVALHALEDAGFFCVDNLPPELLRDFIRVESLHGVRRMAIAVDVRTAGSLPFLLPVLDQLREDGVEVRSLFLDANTPSLIKRFSETRRPHPLSKPGEGGQDPHRALLDAIDLERELLADLRERSTVLDTSLLRPAQLRHWVRDLVQATGSRLTLVFQSFAFKHGVPLDADLVYDVRVLPNPFYVRELRAQTGRDDGVAQYLKAQPEVGEMTDQIATFIRRWLPAFQDDQRSYLTVAIGCTGGQHRSVYLVETLAARFQSEVATLTRHRELDAKP</sequence>
<keyword evidence="2 4" id="KW-0067">ATP-binding</keyword>
<dbReference type="EMBL" id="JAAGOH010000016">
    <property type="protein sequence ID" value="NDY92267.1"/>
    <property type="molecule type" value="Genomic_DNA"/>
</dbReference>
<feature type="region of interest" description="Disordered" evidence="5">
    <location>
        <begin position="1"/>
        <end position="37"/>
    </location>
</feature>
<evidence type="ECO:0000256" key="1">
    <source>
        <dbReference type="ARBA" id="ARBA00022741"/>
    </source>
</evidence>
<dbReference type="PANTHER" id="PTHR30448:SF0">
    <property type="entry name" value="RNASE ADAPTER PROTEIN RAPZ"/>
    <property type="match status" value="1"/>
</dbReference>
<dbReference type="PIRSF" id="PIRSF005052">
    <property type="entry name" value="P-loopkin"/>
    <property type="match status" value="1"/>
</dbReference>
<evidence type="ECO:0000259" key="7">
    <source>
        <dbReference type="Pfam" id="PF22740"/>
    </source>
</evidence>
<evidence type="ECO:0000259" key="6">
    <source>
        <dbReference type="Pfam" id="PF03668"/>
    </source>
</evidence>
<feature type="domain" description="RapZ C-terminal" evidence="7">
    <location>
        <begin position="207"/>
        <end position="324"/>
    </location>
</feature>
<evidence type="ECO:0000256" key="4">
    <source>
        <dbReference type="HAMAP-Rule" id="MF_00636"/>
    </source>
</evidence>
<dbReference type="GO" id="GO:0005525">
    <property type="term" value="F:GTP binding"/>
    <property type="evidence" value="ECO:0007669"/>
    <property type="project" value="UniProtKB-UniRule"/>
</dbReference>
<dbReference type="NCBIfam" id="NF003828">
    <property type="entry name" value="PRK05416.1"/>
    <property type="match status" value="1"/>
</dbReference>
<dbReference type="InterPro" id="IPR027417">
    <property type="entry name" value="P-loop_NTPase"/>
</dbReference>
<dbReference type="PANTHER" id="PTHR30448">
    <property type="entry name" value="RNASE ADAPTER PROTEIN RAPZ"/>
    <property type="match status" value="1"/>
</dbReference>
<dbReference type="Pfam" id="PF22740">
    <property type="entry name" value="PapZ_C"/>
    <property type="match status" value="1"/>
</dbReference>
<evidence type="ECO:0000256" key="3">
    <source>
        <dbReference type="ARBA" id="ARBA00023134"/>
    </source>
</evidence>
<keyword evidence="1 4" id="KW-0547">Nucleotide-binding</keyword>
<protein>
    <submittedName>
        <fullName evidence="8">RNase adapter RapZ</fullName>
    </submittedName>
</protein>
<dbReference type="Proteomes" id="UP000484255">
    <property type="component" value="Unassembled WGS sequence"/>
</dbReference>